<dbReference type="AlphaFoldDB" id="A0A6L2NQX6"/>
<evidence type="ECO:0000313" key="2">
    <source>
        <dbReference type="EMBL" id="GEU88510.1"/>
    </source>
</evidence>
<reference evidence="2" key="1">
    <citation type="journal article" date="2019" name="Sci. Rep.">
        <title>Draft genome of Tanacetum cinerariifolium, the natural source of mosquito coil.</title>
        <authorList>
            <person name="Yamashiro T."/>
            <person name="Shiraishi A."/>
            <person name="Satake H."/>
            <person name="Nakayama K."/>
        </authorList>
    </citation>
    <scope>NUCLEOTIDE SEQUENCE</scope>
</reference>
<evidence type="ECO:0000256" key="1">
    <source>
        <dbReference type="SAM" id="Coils"/>
    </source>
</evidence>
<keyword evidence="1" id="KW-0175">Coiled coil</keyword>
<proteinExistence type="predicted"/>
<comment type="caution">
    <text evidence="2">The sequence shown here is derived from an EMBL/GenBank/DDBJ whole genome shotgun (WGS) entry which is preliminary data.</text>
</comment>
<feature type="coiled-coil region" evidence="1">
    <location>
        <begin position="107"/>
        <end position="134"/>
    </location>
</feature>
<sequence>MAMYAANRYAYRHREKLQFSGHARSEDCVNSGWNGLIWLFVSKELTSLVWWGSLTQFSGHGLRIPNPVNDGHLKHLKKEVSNPVLLRGAYSLLHAADSCQIVSPDKTRKAVEELSILTDKYKEMEKELADSETVCFIKKPE</sequence>
<name>A0A6L2NQX6_TANCI</name>
<accession>A0A6L2NQX6</accession>
<dbReference type="EMBL" id="BKCJ010009766">
    <property type="protein sequence ID" value="GEU88510.1"/>
    <property type="molecule type" value="Genomic_DNA"/>
</dbReference>
<gene>
    <name evidence="2" type="ORF">Tci_060488</name>
</gene>
<organism evidence="2">
    <name type="scientific">Tanacetum cinerariifolium</name>
    <name type="common">Dalmatian daisy</name>
    <name type="synonym">Chrysanthemum cinerariifolium</name>
    <dbReference type="NCBI Taxonomy" id="118510"/>
    <lineage>
        <taxon>Eukaryota</taxon>
        <taxon>Viridiplantae</taxon>
        <taxon>Streptophyta</taxon>
        <taxon>Embryophyta</taxon>
        <taxon>Tracheophyta</taxon>
        <taxon>Spermatophyta</taxon>
        <taxon>Magnoliopsida</taxon>
        <taxon>eudicotyledons</taxon>
        <taxon>Gunneridae</taxon>
        <taxon>Pentapetalae</taxon>
        <taxon>asterids</taxon>
        <taxon>campanulids</taxon>
        <taxon>Asterales</taxon>
        <taxon>Asteraceae</taxon>
        <taxon>Asteroideae</taxon>
        <taxon>Anthemideae</taxon>
        <taxon>Anthemidinae</taxon>
        <taxon>Tanacetum</taxon>
    </lineage>
</organism>
<protein>
    <submittedName>
        <fullName evidence="2">Uncharacterized protein</fullName>
    </submittedName>
</protein>